<comment type="caution">
    <text evidence="1">Lacks conserved residue(s) required for the propagation of feature annotation.</text>
</comment>
<evidence type="ECO:0000313" key="5">
    <source>
        <dbReference type="WBParaSite" id="jg16558"/>
    </source>
</evidence>
<dbReference type="SMART" id="SM00254">
    <property type="entry name" value="ShKT"/>
    <property type="match status" value="1"/>
</dbReference>
<reference evidence="5" key="1">
    <citation type="submission" date="2022-11" db="UniProtKB">
        <authorList>
            <consortium name="WormBaseParasite"/>
        </authorList>
    </citation>
    <scope>IDENTIFICATION</scope>
</reference>
<feature type="compositionally biased region" description="Low complexity" evidence="2">
    <location>
        <begin position="474"/>
        <end position="493"/>
    </location>
</feature>
<feature type="compositionally biased region" description="Low complexity" evidence="2">
    <location>
        <begin position="327"/>
        <end position="344"/>
    </location>
</feature>
<feature type="compositionally biased region" description="Basic and acidic residues" evidence="2">
    <location>
        <begin position="205"/>
        <end position="218"/>
    </location>
</feature>
<feature type="region of interest" description="Disordered" evidence="2">
    <location>
        <begin position="397"/>
        <end position="449"/>
    </location>
</feature>
<feature type="region of interest" description="Disordered" evidence="2">
    <location>
        <begin position="142"/>
        <end position="247"/>
    </location>
</feature>
<dbReference type="InterPro" id="IPR003582">
    <property type="entry name" value="ShKT_dom"/>
</dbReference>
<feature type="compositionally biased region" description="Polar residues" evidence="2">
    <location>
        <begin position="847"/>
        <end position="865"/>
    </location>
</feature>
<protein>
    <submittedName>
        <fullName evidence="5">ShKT domain-containing protein</fullName>
    </submittedName>
</protein>
<evidence type="ECO:0000256" key="1">
    <source>
        <dbReference type="PROSITE-ProRule" id="PRU01005"/>
    </source>
</evidence>
<evidence type="ECO:0000256" key="2">
    <source>
        <dbReference type="SAM" id="MobiDB-lite"/>
    </source>
</evidence>
<feature type="domain" description="ShKT" evidence="3">
    <location>
        <begin position="961"/>
        <end position="999"/>
    </location>
</feature>
<feature type="region of interest" description="Disordered" evidence="2">
    <location>
        <begin position="1008"/>
        <end position="1034"/>
    </location>
</feature>
<feature type="region of interest" description="Disordered" evidence="2">
    <location>
        <begin position="767"/>
        <end position="895"/>
    </location>
</feature>
<feature type="compositionally biased region" description="Polar residues" evidence="2">
    <location>
        <begin position="160"/>
        <end position="183"/>
    </location>
</feature>
<feature type="compositionally biased region" description="Low complexity" evidence="2">
    <location>
        <begin position="184"/>
        <end position="204"/>
    </location>
</feature>
<dbReference type="PROSITE" id="PS51670">
    <property type="entry name" value="SHKT"/>
    <property type="match status" value="1"/>
</dbReference>
<sequence>MQQQQLVDAQYDVAPNNSQSDSTSNAAVNASSKPSKVSGEVHPEKAEENAYGNIAKPESAVLSVPLPTTPESPQAPASLQAVASATSEANKETKPASETYQTAADNAPVTAPTTAAVSMSIVQSNNIVDSPASIAAADSAAPVANISASSNVSAAVSEQHLPSANASIPQDQSSKGSSYETVPQSSAAASQEKAQSVPATSSESSAEKEVEETTDHSTLDLNKAETYGTLPPSSEPSSPAFSSSEAAATTVVVEVTTAAAASSSIAPLRSALGTVDSSAAKPISAGLSSPESLAYEVASVESSSPASAEITKPVEIVGIEQQAGAAVSSQVSVVQETTTSAATSLPNSQAAAATEGSNLTPAASQPEAAIYASSAVNGSAAASAADEPVKTSLEAIPAATTQAPVPVETTKTNSPTESKVEDKSDYSGNAAPSEQPKGVEVAVQASPAVSNASASAIPKLFRVQNKHQLHQRQPESTATEAAAAASNSVPASSEYSGSVGDDRPESKPSNKAVASSAEVVVETASTASTTTTAQLLQHAANKAVEALQPEQPASEQPATIVSPIVAEKTPYPSSVEQTTASDKPSASAPVLQTVSSITEQSSSAQPTELEKPVSSDQTASAVAEKPAVPAIPAELVAAQPTAPEKPAGVTVSDKAEEYASVSAAAVPDANSQHPASGSQAESQATSSTNESSAVPSPESTSLAATDSSASSPAIVANQPGADVLPQEEITSEQSDTKAPETYNSVESITATTVMPSSVELPAKPVGQVDVSAAPGSAKEAKASKGQETDSGPAIAVIPEAKSEQPSVNDTVNTAPQDTAGSDTNGGEVLDSSHLSPAPAAVEHVSTPAATNQGEGWKINQGNSYEKSPEGNSKAPIKPESSADASPPSQPIKPEEAVGYDGLTAAPASTNNTQSLDNNNLQQHDIVESPSNTKDSLLLNSLPIKRVDASTKQKWKPFEMNCSVETDERGPELCGEWARAGLCTSHRATMFLFCRKTCLCIGPQPDPAAEESSLSSTSSDTNESDDSKFARLKRRRHTKNRFLRLQRARL</sequence>
<feature type="compositionally biased region" description="Low complexity" evidence="2">
    <location>
        <begin position="291"/>
        <end position="307"/>
    </location>
</feature>
<feature type="compositionally biased region" description="Polar residues" evidence="2">
    <location>
        <begin position="571"/>
        <end position="606"/>
    </location>
</feature>
<feature type="compositionally biased region" description="Polar residues" evidence="2">
    <location>
        <begin position="15"/>
        <end position="35"/>
    </location>
</feature>
<feature type="region of interest" description="Disordered" evidence="2">
    <location>
        <begin position="277"/>
        <end position="307"/>
    </location>
</feature>
<feature type="compositionally biased region" description="Low complexity" evidence="2">
    <location>
        <begin position="231"/>
        <end position="247"/>
    </location>
</feature>
<dbReference type="AlphaFoldDB" id="A0A915D6H5"/>
<feature type="compositionally biased region" description="Polar residues" evidence="2">
    <location>
        <begin position="803"/>
        <end position="824"/>
    </location>
</feature>
<evidence type="ECO:0000259" key="3">
    <source>
        <dbReference type="PROSITE" id="PS51670"/>
    </source>
</evidence>
<feature type="region of interest" description="Disordered" evidence="2">
    <location>
        <begin position="544"/>
        <end position="626"/>
    </location>
</feature>
<feature type="compositionally biased region" description="Polar residues" evidence="2">
    <location>
        <begin position="399"/>
        <end position="417"/>
    </location>
</feature>
<accession>A0A915D6H5</accession>
<dbReference type="WBParaSite" id="jg16558">
    <property type="protein sequence ID" value="jg16558"/>
    <property type="gene ID" value="jg16558"/>
</dbReference>
<feature type="compositionally biased region" description="Low complexity" evidence="2">
    <location>
        <begin position="142"/>
        <end position="157"/>
    </location>
</feature>
<feature type="compositionally biased region" description="Polar residues" evidence="2">
    <location>
        <begin position="69"/>
        <end position="88"/>
    </location>
</feature>
<proteinExistence type="predicted"/>
<feature type="region of interest" description="Disordered" evidence="2">
    <location>
        <begin position="659"/>
        <end position="748"/>
    </location>
</feature>
<feature type="compositionally biased region" description="Low complexity" evidence="2">
    <location>
        <begin position="699"/>
        <end position="713"/>
    </location>
</feature>
<feature type="compositionally biased region" description="Basic and acidic residues" evidence="2">
    <location>
        <begin position="39"/>
        <end position="48"/>
    </location>
</feature>
<name>A0A915D6H5_9BILA</name>
<feature type="region of interest" description="Disordered" evidence="2">
    <location>
        <begin position="634"/>
        <end position="653"/>
    </location>
</feature>
<dbReference type="Proteomes" id="UP000887574">
    <property type="component" value="Unplaced"/>
</dbReference>
<feature type="compositionally biased region" description="Low complexity" evidence="2">
    <location>
        <begin position="1009"/>
        <end position="1020"/>
    </location>
</feature>
<feature type="compositionally biased region" description="Polar residues" evidence="2">
    <location>
        <begin position="345"/>
        <end position="363"/>
    </location>
</feature>
<organism evidence="4 5">
    <name type="scientific">Ditylenchus dipsaci</name>
    <dbReference type="NCBI Taxonomy" id="166011"/>
    <lineage>
        <taxon>Eukaryota</taxon>
        <taxon>Metazoa</taxon>
        <taxon>Ecdysozoa</taxon>
        <taxon>Nematoda</taxon>
        <taxon>Chromadorea</taxon>
        <taxon>Rhabditida</taxon>
        <taxon>Tylenchina</taxon>
        <taxon>Tylenchomorpha</taxon>
        <taxon>Sphaerularioidea</taxon>
        <taxon>Anguinidae</taxon>
        <taxon>Anguininae</taxon>
        <taxon>Ditylenchus</taxon>
    </lineage>
</organism>
<feature type="compositionally biased region" description="Polar residues" evidence="2">
    <location>
        <begin position="669"/>
        <end position="698"/>
    </location>
</feature>
<feature type="region of interest" description="Disordered" evidence="2">
    <location>
        <begin position="327"/>
        <end position="363"/>
    </location>
</feature>
<feature type="compositionally biased region" description="Basic and acidic residues" evidence="2">
    <location>
        <begin position="778"/>
        <end position="787"/>
    </location>
</feature>
<feature type="region of interest" description="Disordered" evidence="2">
    <location>
        <begin position="466"/>
        <end position="515"/>
    </location>
</feature>
<evidence type="ECO:0000313" key="4">
    <source>
        <dbReference type="Proteomes" id="UP000887574"/>
    </source>
</evidence>
<keyword evidence="4" id="KW-1185">Reference proteome</keyword>
<feature type="region of interest" description="Disordered" evidence="2">
    <location>
        <begin position="1"/>
        <end position="108"/>
    </location>
</feature>